<feature type="transmembrane region" description="Helical" evidence="1">
    <location>
        <begin position="177"/>
        <end position="195"/>
    </location>
</feature>
<evidence type="ECO:0000256" key="1">
    <source>
        <dbReference type="SAM" id="Phobius"/>
    </source>
</evidence>
<feature type="transmembrane region" description="Helical" evidence="1">
    <location>
        <begin position="134"/>
        <end position="157"/>
    </location>
</feature>
<organism evidence="2 3">
    <name type="scientific">Teredinibacter turnerae (strain ATCC 39867 / T7901)</name>
    <dbReference type="NCBI Taxonomy" id="377629"/>
    <lineage>
        <taxon>Bacteria</taxon>
        <taxon>Pseudomonadati</taxon>
        <taxon>Pseudomonadota</taxon>
        <taxon>Gammaproteobacteria</taxon>
        <taxon>Cellvibrionales</taxon>
        <taxon>Cellvibrionaceae</taxon>
        <taxon>Teredinibacter</taxon>
    </lineage>
</organism>
<feature type="transmembrane region" description="Helical" evidence="1">
    <location>
        <begin position="328"/>
        <end position="346"/>
    </location>
</feature>
<evidence type="ECO:0000313" key="2">
    <source>
        <dbReference type="EMBL" id="ACR12566.1"/>
    </source>
</evidence>
<feature type="transmembrane region" description="Helical" evidence="1">
    <location>
        <begin position="216"/>
        <end position="238"/>
    </location>
</feature>
<dbReference type="HOGENOM" id="CLU_041282_0_0_6"/>
<dbReference type="KEGG" id="ttu:TERTU_2880"/>
<dbReference type="eggNOG" id="ENOG502Z7P5">
    <property type="taxonomic scope" value="Bacteria"/>
</dbReference>
<dbReference type="STRING" id="377629.TERTU_2880"/>
<evidence type="ECO:0000313" key="3">
    <source>
        <dbReference type="Proteomes" id="UP000009080"/>
    </source>
</evidence>
<keyword evidence="3" id="KW-1185">Reference proteome</keyword>
<keyword evidence="1" id="KW-0812">Transmembrane</keyword>
<feature type="transmembrane region" description="Helical" evidence="1">
    <location>
        <begin position="302"/>
        <end position="322"/>
    </location>
</feature>
<proteinExistence type="predicted"/>
<sequence length="368" mass="40105">MNRIRDDYDNSREVPTSAPDWLEAVNAIATIKQTDPAAATNGRILEQIHHSADVQHKENLAAYRKSTANRHRILKAMTPYWRKLAYSVDEVGNRLKEITTRAQSIDQQMLKFNEIVAGTHQAERALKASSITQFVIAALVIAVAAGGAFFNFHLIALPMSEMVGSAQRIGGVKVADLAALVIICLETTAGIFLLESLRITQLFPLIGSMDDRVRRAIMICASCLLLILASTESALAFMRDQIALDLANLRASLAGVDSAEGHSGINSWIPLAANMVLGFILPLALTMVAIPLEYLLQTARTLLGSLAEILLAASVSILRLTASGIKHTGVVVIGLYDLLIAAPLWVENLIRQKQRKAENQYAAQTEEF</sequence>
<name>C5BN97_TERTT</name>
<gene>
    <name evidence="2" type="ordered locus">TERTU_2880</name>
</gene>
<keyword evidence="1" id="KW-1133">Transmembrane helix</keyword>
<dbReference type="AlphaFoldDB" id="C5BN97"/>
<dbReference type="EMBL" id="CP001614">
    <property type="protein sequence ID" value="ACR12566.1"/>
    <property type="molecule type" value="Genomic_DNA"/>
</dbReference>
<keyword evidence="1" id="KW-0472">Membrane</keyword>
<dbReference type="Proteomes" id="UP000009080">
    <property type="component" value="Chromosome"/>
</dbReference>
<feature type="transmembrane region" description="Helical" evidence="1">
    <location>
        <begin position="268"/>
        <end position="290"/>
    </location>
</feature>
<protein>
    <submittedName>
        <fullName evidence="2">Membrane protein</fullName>
    </submittedName>
</protein>
<accession>C5BN97</accession>
<reference evidence="2 3" key="1">
    <citation type="journal article" date="2009" name="PLoS ONE">
        <title>The complete genome of Teredinibacter turnerae T7901: an intracellular endosymbiont of marine wood-boring bivalves (shipworms).</title>
        <authorList>
            <person name="Yang J.C."/>
            <person name="Madupu R."/>
            <person name="Durkin A.S."/>
            <person name="Ekborg N.A."/>
            <person name="Pedamallu C.S."/>
            <person name="Hostetler J.B."/>
            <person name="Radune D."/>
            <person name="Toms B.S."/>
            <person name="Henrissat B."/>
            <person name="Coutinho P.M."/>
            <person name="Schwarz S."/>
            <person name="Field L."/>
            <person name="Trindade-Silva A.E."/>
            <person name="Soares C.A.G."/>
            <person name="Elshahawi S."/>
            <person name="Hanora A."/>
            <person name="Schmidt E.W."/>
            <person name="Haygood M.G."/>
            <person name="Posfai J."/>
            <person name="Benner J."/>
            <person name="Madinger C."/>
            <person name="Nove J."/>
            <person name="Anton B."/>
            <person name="Chaudhary K."/>
            <person name="Foster J."/>
            <person name="Holman A."/>
            <person name="Kumar S."/>
            <person name="Lessard P.A."/>
            <person name="Luyten Y.A."/>
            <person name="Slatko B."/>
            <person name="Wood N."/>
            <person name="Wu B."/>
            <person name="Teplitski M."/>
            <person name="Mougous J.D."/>
            <person name="Ward N."/>
            <person name="Eisen J.A."/>
            <person name="Badger J.H."/>
            <person name="Distel D.L."/>
        </authorList>
    </citation>
    <scope>NUCLEOTIDE SEQUENCE [LARGE SCALE GENOMIC DNA]</scope>
    <source>
        <strain evidence="3">ATCC 39867 / T7901</strain>
    </source>
</reference>